<evidence type="ECO:0000313" key="2">
    <source>
        <dbReference type="EMBL" id="MFJ6041486.1"/>
    </source>
</evidence>
<reference evidence="2 3" key="1">
    <citation type="submission" date="2024-10" db="EMBL/GenBank/DDBJ databases">
        <title>The Natural Products Discovery Center: Release of the First 8490 Sequenced Strains for Exploring Actinobacteria Biosynthetic Diversity.</title>
        <authorList>
            <person name="Kalkreuter E."/>
            <person name="Kautsar S.A."/>
            <person name="Yang D."/>
            <person name="Bader C.D."/>
            <person name="Teijaro C.N."/>
            <person name="Fluegel L."/>
            <person name="Davis C.M."/>
            <person name="Simpson J.R."/>
            <person name="Lauterbach L."/>
            <person name="Steele A.D."/>
            <person name="Gui C."/>
            <person name="Meng S."/>
            <person name="Li G."/>
            <person name="Viehrig K."/>
            <person name="Ye F."/>
            <person name="Su P."/>
            <person name="Kiefer A.F."/>
            <person name="Nichols A."/>
            <person name="Cepeda A.J."/>
            <person name="Yan W."/>
            <person name="Fan B."/>
            <person name="Jiang Y."/>
            <person name="Adhikari A."/>
            <person name="Zheng C.-J."/>
            <person name="Schuster L."/>
            <person name="Cowan T.M."/>
            <person name="Smanski M.J."/>
            <person name="Chevrette M.G."/>
            <person name="De Carvalho L.P.S."/>
            <person name="Shen B."/>
        </authorList>
    </citation>
    <scope>NUCLEOTIDE SEQUENCE [LARGE SCALE GENOMIC DNA]</scope>
    <source>
        <strain evidence="2 3">NPDC093086</strain>
    </source>
</reference>
<organism evidence="2 3">
    <name type="scientific">Streptomyces ardesiacus</name>
    <dbReference type="NCBI Taxonomy" id="285564"/>
    <lineage>
        <taxon>Bacteria</taxon>
        <taxon>Bacillati</taxon>
        <taxon>Actinomycetota</taxon>
        <taxon>Actinomycetes</taxon>
        <taxon>Kitasatosporales</taxon>
        <taxon>Streptomycetaceae</taxon>
        <taxon>Streptomyces</taxon>
    </lineage>
</organism>
<keyword evidence="3" id="KW-1185">Reference proteome</keyword>
<dbReference type="PANTHER" id="PTHR47691:SF3">
    <property type="entry name" value="HTH-TYPE TRANSCRIPTIONAL REGULATOR RV0890C-RELATED"/>
    <property type="match status" value="1"/>
</dbReference>
<dbReference type="RefSeq" id="WP_350892319.1">
    <property type="nucleotide sequence ID" value="NZ_JBEOTR010000039.1"/>
</dbReference>
<dbReference type="Proteomes" id="UP001617907">
    <property type="component" value="Unassembled WGS sequence"/>
</dbReference>
<sequence length="165" mass="18174">MLTDKTGTVARLSVFAGGFTLAAVEQVGAGGELADCDVLNLVGALVDKSVVQRVEGEGEYRYRLLDTICGYGAEQLDHSGRSEEYARRYRDFFLHMAQRAGEEWLGDQQVEWGNRQQVEWGNRLAADFDNFRLAMNFAIAHSGDQTALRLVNGPWGAIAGQEATD</sequence>
<proteinExistence type="predicted"/>
<evidence type="ECO:0000259" key="1">
    <source>
        <dbReference type="Pfam" id="PF25872"/>
    </source>
</evidence>
<dbReference type="Pfam" id="PF25872">
    <property type="entry name" value="HTH_77"/>
    <property type="match status" value="1"/>
</dbReference>
<gene>
    <name evidence="2" type="ORF">ACIQFM_35215</name>
</gene>
<evidence type="ECO:0000313" key="3">
    <source>
        <dbReference type="Proteomes" id="UP001617907"/>
    </source>
</evidence>
<accession>A0ABW8HL63</accession>
<dbReference type="EMBL" id="JBIVPC010000030">
    <property type="protein sequence ID" value="MFJ6041486.1"/>
    <property type="molecule type" value="Genomic_DNA"/>
</dbReference>
<dbReference type="PANTHER" id="PTHR47691">
    <property type="entry name" value="REGULATOR-RELATED"/>
    <property type="match status" value="1"/>
</dbReference>
<dbReference type="InterPro" id="IPR058852">
    <property type="entry name" value="HTH_77"/>
</dbReference>
<feature type="domain" description="Winged helix-turn-helix" evidence="1">
    <location>
        <begin position="9"/>
        <end position="76"/>
    </location>
</feature>
<comment type="caution">
    <text evidence="2">The sequence shown here is derived from an EMBL/GenBank/DDBJ whole genome shotgun (WGS) entry which is preliminary data.</text>
</comment>
<protein>
    <recommendedName>
        <fullName evidence="1">Winged helix-turn-helix domain-containing protein</fullName>
    </recommendedName>
</protein>
<name>A0ABW8HL63_9ACTN</name>